<dbReference type="PANTHER" id="PTHR30441">
    <property type="entry name" value="DUF748 DOMAIN-CONTAINING PROTEIN"/>
    <property type="match status" value="1"/>
</dbReference>
<keyword evidence="4" id="KW-1185">Reference proteome</keyword>
<comment type="caution">
    <text evidence="3">The sequence shown here is derived from an EMBL/GenBank/DDBJ whole genome shotgun (WGS) entry which is preliminary data.</text>
</comment>
<evidence type="ECO:0000313" key="4">
    <source>
        <dbReference type="Proteomes" id="UP001589814"/>
    </source>
</evidence>
<dbReference type="RefSeq" id="WP_019950804.1">
    <property type="nucleotide sequence ID" value="NZ_JBHLVX010000001.1"/>
</dbReference>
<keyword evidence="2" id="KW-0812">Transmembrane</keyword>
<dbReference type="EMBL" id="JBHLVX010000001">
    <property type="protein sequence ID" value="MFC0266433.1"/>
    <property type="molecule type" value="Genomic_DNA"/>
</dbReference>
<feature type="region of interest" description="Disordered" evidence="1">
    <location>
        <begin position="563"/>
        <end position="629"/>
    </location>
</feature>
<organism evidence="3 4">
    <name type="scientific">Kushneria aurantia</name>
    <dbReference type="NCBI Taxonomy" id="504092"/>
    <lineage>
        <taxon>Bacteria</taxon>
        <taxon>Pseudomonadati</taxon>
        <taxon>Pseudomonadota</taxon>
        <taxon>Gammaproteobacteria</taxon>
        <taxon>Oceanospirillales</taxon>
        <taxon>Halomonadaceae</taxon>
        <taxon>Kushneria</taxon>
    </lineage>
</organism>
<protein>
    <submittedName>
        <fullName evidence="3">DUF748 domain-containing protein</fullName>
    </submittedName>
</protein>
<feature type="transmembrane region" description="Helical" evidence="2">
    <location>
        <begin position="12"/>
        <end position="31"/>
    </location>
</feature>
<feature type="compositionally biased region" description="Basic and acidic residues" evidence="1">
    <location>
        <begin position="599"/>
        <end position="610"/>
    </location>
</feature>
<name>A0ABV6FYG3_9GAMM</name>
<dbReference type="Proteomes" id="UP001589814">
    <property type="component" value="Unassembled WGS sequence"/>
</dbReference>
<dbReference type="InterPro" id="IPR008023">
    <property type="entry name" value="DUF748"/>
</dbReference>
<dbReference type="PANTHER" id="PTHR30441:SF8">
    <property type="entry name" value="DUF748 DOMAIN-CONTAINING PROTEIN"/>
    <property type="match status" value="1"/>
</dbReference>
<gene>
    <name evidence="3" type="ORF">ACFFHW_00210</name>
</gene>
<dbReference type="InterPro" id="IPR052894">
    <property type="entry name" value="AsmA-related"/>
</dbReference>
<feature type="compositionally biased region" description="Gly residues" evidence="1">
    <location>
        <begin position="564"/>
        <end position="573"/>
    </location>
</feature>
<evidence type="ECO:0000256" key="2">
    <source>
        <dbReference type="SAM" id="Phobius"/>
    </source>
</evidence>
<sequence length="629" mass="65923">MTSKARRGSIIAVAAMAVLVLVLYVAGPWALRKWAVNHFSNSLNTPVALEHLGFNPFTATAHFDGLRIGDADSPMLTVNGGEAIFQWSTLWQSGVHLDEIRLESPHLRLVSPPSGPLNVMRLGGQSQNDSSPLTVAHIRADSGRIDWIDQRQGGSDKLSVTNVDIALNGYSRLSDNPMQGSASGALGDGTLQLEGSFGLAPFTAELSISAQQVPLTLFPSLMTRALPVEVDDGSLAGEGTLTLGTAAENGLGYQGALQLSSLSLVSRGGQPLLNVDQASLSAIELVPGEHLRIARATLEAPELTALITDNGSFNLATVLGGGGDSSDRAASGTTDSATVSDSASDNRGSQSDTDGGATALVLQRLEVRGGRFRFEDRHMSPTVSLDVGSLNGQLTGLDTSSDAAADYHFEGLESDNTPVTIEGSLNPGAPLSAHMHLATQRLMLEQFAPYIQRFAGYRIEQGVADLDLDYRLRDGILTASNHIIVRRLALGQQVDQDASGLPLKNLIALLQAEDGTINLDIPIETDVDGSSVDISAVVWQAIRESLENLVTSPVDTLQALIGGSAEGEGGEGNGSRSQRDENQGSGENQGSSEGQRGNRGQDGDTERVEPAADGYQGGPLSGVSANPPD</sequence>
<evidence type="ECO:0000313" key="3">
    <source>
        <dbReference type="EMBL" id="MFC0266433.1"/>
    </source>
</evidence>
<feature type="region of interest" description="Disordered" evidence="1">
    <location>
        <begin position="324"/>
        <end position="357"/>
    </location>
</feature>
<keyword evidence="2" id="KW-1133">Transmembrane helix</keyword>
<dbReference type="Pfam" id="PF05359">
    <property type="entry name" value="DUF748"/>
    <property type="match status" value="1"/>
</dbReference>
<keyword evidence="2" id="KW-0472">Membrane</keyword>
<feature type="compositionally biased region" description="Low complexity" evidence="1">
    <location>
        <begin position="583"/>
        <end position="595"/>
    </location>
</feature>
<feature type="compositionally biased region" description="Low complexity" evidence="1">
    <location>
        <begin position="328"/>
        <end position="345"/>
    </location>
</feature>
<accession>A0ABV6FYG3</accession>
<evidence type="ECO:0000256" key="1">
    <source>
        <dbReference type="SAM" id="MobiDB-lite"/>
    </source>
</evidence>
<reference evidence="3 4" key="1">
    <citation type="submission" date="2024-09" db="EMBL/GenBank/DDBJ databases">
        <authorList>
            <person name="Sun Q."/>
            <person name="Mori K."/>
        </authorList>
    </citation>
    <scope>NUCLEOTIDE SEQUENCE [LARGE SCALE GENOMIC DNA]</scope>
    <source>
        <strain evidence="3 4">CCM 7415</strain>
    </source>
</reference>
<proteinExistence type="predicted"/>